<dbReference type="RefSeq" id="XP_018293991.1">
    <property type="nucleotide sequence ID" value="XM_018430901.1"/>
</dbReference>
<dbReference type="Proteomes" id="UP000077315">
    <property type="component" value="Unassembled WGS sequence"/>
</dbReference>
<evidence type="ECO:0000313" key="1">
    <source>
        <dbReference type="EMBL" id="OAD75951.1"/>
    </source>
</evidence>
<dbReference type="VEuPathDB" id="FungiDB:PHYBLDRAFT_142934"/>
<dbReference type="InParanoid" id="A0A163AUR8"/>
<organism evidence="1 2">
    <name type="scientific">Phycomyces blakesleeanus (strain ATCC 8743b / DSM 1359 / FGSC 10004 / NBRC 33097 / NRRL 1555)</name>
    <dbReference type="NCBI Taxonomy" id="763407"/>
    <lineage>
        <taxon>Eukaryota</taxon>
        <taxon>Fungi</taxon>
        <taxon>Fungi incertae sedis</taxon>
        <taxon>Mucoromycota</taxon>
        <taxon>Mucoromycotina</taxon>
        <taxon>Mucoromycetes</taxon>
        <taxon>Mucorales</taxon>
        <taxon>Phycomycetaceae</taxon>
        <taxon>Phycomyces</taxon>
    </lineage>
</organism>
<sequence length="138" mass="15181">MSPLTKKYLPSKLRVHTAQTVLPDYPFSDSRFFIMYNRAKAACKASGVPMLQENGDQHLAMLDQAGLDVVYVEESGDKRPVIMGKGAIIRDCITYMKYVAAGTQTAPSTSAIASSPVLSCRKPRGTVRTSWKYADRTS</sequence>
<keyword evidence="2" id="KW-1185">Reference proteome</keyword>
<name>A0A163AUR8_PHYB8</name>
<evidence type="ECO:0000313" key="2">
    <source>
        <dbReference type="Proteomes" id="UP000077315"/>
    </source>
</evidence>
<dbReference type="OrthoDB" id="2281255at2759"/>
<protein>
    <submittedName>
        <fullName evidence="1">Uncharacterized protein</fullName>
    </submittedName>
</protein>
<dbReference type="EMBL" id="KV440976">
    <property type="protein sequence ID" value="OAD75951.1"/>
    <property type="molecule type" value="Genomic_DNA"/>
</dbReference>
<dbReference type="GeneID" id="28991807"/>
<reference evidence="2" key="1">
    <citation type="submission" date="2015-06" db="EMBL/GenBank/DDBJ databases">
        <title>Expansion of signal transduction pathways in fungi by whole-genome duplication.</title>
        <authorList>
            <consortium name="DOE Joint Genome Institute"/>
            <person name="Corrochano L.M."/>
            <person name="Kuo A."/>
            <person name="Marcet-Houben M."/>
            <person name="Polaino S."/>
            <person name="Salamov A."/>
            <person name="Villalobos J.M."/>
            <person name="Alvarez M.I."/>
            <person name="Avalos J."/>
            <person name="Benito E.P."/>
            <person name="Benoit I."/>
            <person name="Burger G."/>
            <person name="Camino L.P."/>
            <person name="Canovas D."/>
            <person name="Cerda-Olmedo E."/>
            <person name="Cheng J.-F."/>
            <person name="Dominguez A."/>
            <person name="Elias M."/>
            <person name="Eslava A.P."/>
            <person name="Glaser F."/>
            <person name="Grimwood J."/>
            <person name="Gutierrez G."/>
            <person name="Heitman J."/>
            <person name="Henrissat B."/>
            <person name="Iturriaga E.A."/>
            <person name="Lang B.F."/>
            <person name="Lavin J.L."/>
            <person name="Lee S."/>
            <person name="Li W."/>
            <person name="Lindquist E."/>
            <person name="Lopez-Garcia S."/>
            <person name="Luque E.M."/>
            <person name="Marcos A.T."/>
            <person name="Martin J."/>
            <person name="McCluskey K."/>
            <person name="Medina H.R."/>
            <person name="Miralles-Duran A."/>
            <person name="Miyazaki A."/>
            <person name="Munoz-Torres E."/>
            <person name="Oguiza J.A."/>
            <person name="Ohm R."/>
            <person name="Olmedo M."/>
            <person name="Orejas M."/>
            <person name="Ortiz-Castellanos L."/>
            <person name="Pisabarro A.G."/>
            <person name="Rodriguez-Romero J."/>
            <person name="Ruiz-Herrera J."/>
            <person name="Ruiz-Vazquez R."/>
            <person name="Sanz C."/>
            <person name="Schackwitz W."/>
            <person name="Schmutz J."/>
            <person name="Shahriari M."/>
            <person name="Shelest E."/>
            <person name="Silva-Franco F."/>
            <person name="Soanes D."/>
            <person name="Syed K."/>
            <person name="Tagua V.G."/>
            <person name="Talbot N.J."/>
            <person name="Thon M."/>
            <person name="De vries R.P."/>
            <person name="Wiebenga A."/>
            <person name="Yadav J.S."/>
            <person name="Braun E.L."/>
            <person name="Baker S."/>
            <person name="Garre V."/>
            <person name="Horwitz B."/>
            <person name="Torres-Martinez S."/>
            <person name="Idnurm A."/>
            <person name="Herrera-Estrella A."/>
            <person name="Gabaldon T."/>
            <person name="Grigoriev I.V."/>
        </authorList>
    </citation>
    <scope>NUCLEOTIDE SEQUENCE [LARGE SCALE GENOMIC DNA]</scope>
    <source>
        <strain evidence="2">NRRL 1555(-)</strain>
    </source>
</reference>
<proteinExistence type="predicted"/>
<gene>
    <name evidence="1" type="ORF">PHYBLDRAFT_142934</name>
</gene>
<accession>A0A163AUR8</accession>
<dbReference type="AlphaFoldDB" id="A0A163AUR8"/>